<dbReference type="SUPFAM" id="SSF56112">
    <property type="entry name" value="Protein kinase-like (PK-like)"/>
    <property type="match status" value="1"/>
</dbReference>
<accession>A0AAD9WLU1</accession>
<dbReference type="InterPro" id="IPR000719">
    <property type="entry name" value="Prot_kinase_dom"/>
</dbReference>
<dbReference type="Gene3D" id="1.10.510.10">
    <property type="entry name" value="Transferase(Phosphotransferase) domain 1"/>
    <property type="match status" value="1"/>
</dbReference>
<gene>
    <name evidence="2" type="ORF">Ddye_029547</name>
</gene>
<dbReference type="EMBL" id="JANJYI010000009">
    <property type="protein sequence ID" value="KAK2634755.1"/>
    <property type="molecule type" value="Genomic_DNA"/>
</dbReference>
<dbReference type="PROSITE" id="PS50011">
    <property type="entry name" value="PROTEIN_KINASE_DOM"/>
    <property type="match status" value="1"/>
</dbReference>
<sequence>MQNGSLESWLQPSENTRKLNLPERLNIAIDVISGLEYLHHHCETPIVHCDLKPNNVLLDDDIIAHVGDFDWPNSWQ</sequence>
<dbReference type="PANTHER" id="PTHR48055">
    <property type="entry name" value="LEUCINE-RICH REPEAT RECEPTOR PROTEIN KINASE EMS1"/>
    <property type="match status" value="1"/>
</dbReference>
<comment type="caution">
    <text evidence="2">The sequence shown here is derived from an EMBL/GenBank/DDBJ whole genome shotgun (WGS) entry which is preliminary data.</text>
</comment>
<keyword evidence="3" id="KW-1185">Reference proteome</keyword>
<evidence type="ECO:0000259" key="1">
    <source>
        <dbReference type="PROSITE" id="PS50011"/>
    </source>
</evidence>
<feature type="domain" description="Protein kinase" evidence="1">
    <location>
        <begin position="1"/>
        <end position="76"/>
    </location>
</feature>
<dbReference type="GO" id="GO:0005524">
    <property type="term" value="F:ATP binding"/>
    <property type="evidence" value="ECO:0007669"/>
    <property type="project" value="InterPro"/>
</dbReference>
<name>A0AAD9WLU1_9ROSI</name>
<dbReference type="PANTHER" id="PTHR48055:SF55">
    <property type="entry name" value="PROTEIN KINASE DOMAIN-CONTAINING PROTEIN"/>
    <property type="match status" value="1"/>
</dbReference>
<dbReference type="AlphaFoldDB" id="A0AAD9WLU1"/>
<dbReference type="InterPro" id="IPR011009">
    <property type="entry name" value="Kinase-like_dom_sf"/>
</dbReference>
<organism evidence="2 3">
    <name type="scientific">Dipteronia dyeriana</name>
    <dbReference type="NCBI Taxonomy" id="168575"/>
    <lineage>
        <taxon>Eukaryota</taxon>
        <taxon>Viridiplantae</taxon>
        <taxon>Streptophyta</taxon>
        <taxon>Embryophyta</taxon>
        <taxon>Tracheophyta</taxon>
        <taxon>Spermatophyta</taxon>
        <taxon>Magnoliopsida</taxon>
        <taxon>eudicotyledons</taxon>
        <taxon>Gunneridae</taxon>
        <taxon>Pentapetalae</taxon>
        <taxon>rosids</taxon>
        <taxon>malvids</taxon>
        <taxon>Sapindales</taxon>
        <taxon>Sapindaceae</taxon>
        <taxon>Hippocastanoideae</taxon>
        <taxon>Acereae</taxon>
        <taxon>Dipteronia</taxon>
    </lineage>
</organism>
<dbReference type="Pfam" id="PF00069">
    <property type="entry name" value="Pkinase"/>
    <property type="match status" value="1"/>
</dbReference>
<dbReference type="InterPro" id="IPR008271">
    <property type="entry name" value="Ser/Thr_kinase_AS"/>
</dbReference>
<dbReference type="PROSITE" id="PS00108">
    <property type="entry name" value="PROTEIN_KINASE_ST"/>
    <property type="match status" value="1"/>
</dbReference>
<protein>
    <recommendedName>
        <fullName evidence="1">Protein kinase domain-containing protein</fullName>
    </recommendedName>
</protein>
<evidence type="ECO:0000313" key="2">
    <source>
        <dbReference type="EMBL" id="KAK2634755.1"/>
    </source>
</evidence>
<dbReference type="Proteomes" id="UP001280121">
    <property type="component" value="Unassembled WGS sequence"/>
</dbReference>
<evidence type="ECO:0000313" key="3">
    <source>
        <dbReference type="Proteomes" id="UP001280121"/>
    </source>
</evidence>
<proteinExistence type="predicted"/>
<dbReference type="GO" id="GO:0004672">
    <property type="term" value="F:protein kinase activity"/>
    <property type="evidence" value="ECO:0007669"/>
    <property type="project" value="InterPro"/>
</dbReference>
<reference evidence="2" key="1">
    <citation type="journal article" date="2023" name="Plant J.">
        <title>Genome sequences and population genomics provide insights into the demographic history, inbreeding, and mutation load of two 'living fossil' tree species of Dipteronia.</title>
        <authorList>
            <person name="Feng Y."/>
            <person name="Comes H.P."/>
            <person name="Chen J."/>
            <person name="Zhu S."/>
            <person name="Lu R."/>
            <person name="Zhang X."/>
            <person name="Li P."/>
            <person name="Qiu J."/>
            <person name="Olsen K.M."/>
            <person name="Qiu Y."/>
        </authorList>
    </citation>
    <scope>NUCLEOTIDE SEQUENCE</scope>
    <source>
        <strain evidence="2">KIB01</strain>
    </source>
</reference>
<dbReference type="InterPro" id="IPR051564">
    <property type="entry name" value="LRR_receptor-like_kinase"/>
</dbReference>
<dbReference type="GO" id="GO:0016020">
    <property type="term" value="C:membrane"/>
    <property type="evidence" value="ECO:0007669"/>
    <property type="project" value="TreeGrafter"/>
</dbReference>